<gene>
    <name evidence="1" type="ORF">UFOVP514_11</name>
</gene>
<accession>A0A6J5MK01</accession>
<dbReference type="EMBL" id="LR796477">
    <property type="protein sequence ID" value="CAB4147084.1"/>
    <property type="molecule type" value="Genomic_DNA"/>
</dbReference>
<protein>
    <submittedName>
        <fullName evidence="1">Uncharacterized protein</fullName>
    </submittedName>
</protein>
<reference evidence="1" key="1">
    <citation type="submission" date="2020-04" db="EMBL/GenBank/DDBJ databases">
        <authorList>
            <person name="Chiriac C."/>
            <person name="Salcher M."/>
            <person name="Ghai R."/>
            <person name="Kavagutti S V."/>
        </authorList>
    </citation>
    <scope>NUCLEOTIDE SEQUENCE</scope>
</reference>
<sequence length="433" mass="46180">MKNFVNNQAFTDTLTTLASNDTILVRDASNSKKNTEISYGNFVSAIGGGITNDNFIFINSKSDLPTASSGIITLGDSITYFFTAIVDLTGDRLVCGLNTVILGASSENCKLISTGLSSSTALITSIYSLPIRNITFTSGKVLDLDGDGTTTALDWFGVNFLDCATVGTIKDYTNFVMGDSAFLNSSGMTFDGSIGTIAFGNCLFDTSTGGTAITLASTLTVSRRFRIIYSSFVTLSGETSLNVSASATISDERYILDTVNFSGGGTYITGVDQTSNKTLFTNCVGIANTTTRGFYYMVNNTTDTPIGVVNVNVWKKALGTTTADSNNSKFSHSSNRLTYTGAFNTSFLVTVNTAVRASASNQNISIGIAKNGTILPNSEMTIRTSTSNQEHPGSTQYQIDLITNDYVELFVKNSQQTDVRVSDLNFSVVKILV</sequence>
<organism evidence="1">
    <name type="scientific">uncultured Caudovirales phage</name>
    <dbReference type="NCBI Taxonomy" id="2100421"/>
    <lineage>
        <taxon>Viruses</taxon>
        <taxon>Duplodnaviria</taxon>
        <taxon>Heunggongvirae</taxon>
        <taxon>Uroviricota</taxon>
        <taxon>Caudoviricetes</taxon>
        <taxon>Peduoviridae</taxon>
        <taxon>Maltschvirus</taxon>
        <taxon>Maltschvirus maltsch</taxon>
    </lineage>
</organism>
<proteinExistence type="predicted"/>
<evidence type="ECO:0000313" key="1">
    <source>
        <dbReference type="EMBL" id="CAB4147084.1"/>
    </source>
</evidence>
<name>A0A6J5MK01_9CAUD</name>